<feature type="non-terminal residue" evidence="2">
    <location>
        <position position="1"/>
    </location>
</feature>
<accession>A0A6G3WY32</accession>
<dbReference type="Pfam" id="PF04545">
    <property type="entry name" value="Sigma70_r4"/>
    <property type="match status" value="1"/>
</dbReference>
<evidence type="ECO:0000313" key="2">
    <source>
        <dbReference type="EMBL" id="NEE10200.1"/>
    </source>
</evidence>
<dbReference type="AlphaFoldDB" id="A0A6G3WY32"/>
<evidence type="ECO:0000259" key="1">
    <source>
        <dbReference type="Pfam" id="PF04545"/>
    </source>
</evidence>
<dbReference type="SUPFAM" id="SSF88659">
    <property type="entry name" value="Sigma3 and sigma4 domains of RNA polymerase sigma factors"/>
    <property type="match status" value="1"/>
</dbReference>
<protein>
    <submittedName>
        <fullName evidence="2">RNA polymerase sigma factor SigF</fullName>
    </submittedName>
</protein>
<dbReference type="GO" id="GO:0006352">
    <property type="term" value="P:DNA-templated transcription initiation"/>
    <property type="evidence" value="ECO:0007669"/>
    <property type="project" value="InterPro"/>
</dbReference>
<organism evidence="2">
    <name type="scientific">Streptomyces sp. SID7499</name>
    <dbReference type="NCBI Taxonomy" id="2706086"/>
    <lineage>
        <taxon>Bacteria</taxon>
        <taxon>Bacillati</taxon>
        <taxon>Actinomycetota</taxon>
        <taxon>Actinomycetes</taxon>
        <taxon>Kitasatosporales</taxon>
        <taxon>Streptomycetaceae</taxon>
        <taxon>Streptomyces</taxon>
    </lineage>
</organism>
<dbReference type="EMBL" id="JAAGMN010002819">
    <property type="protein sequence ID" value="NEE10200.1"/>
    <property type="molecule type" value="Genomic_DNA"/>
</dbReference>
<reference evidence="2" key="1">
    <citation type="submission" date="2020-01" db="EMBL/GenBank/DDBJ databases">
        <title>Insect and environment-associated Actinomycetes.</title>
        <authorList>
            <person name="Currrie C."/>
            <person name="Chevrette M."/>
            <person name="Carlson C."/>
            <person name="Stubbendieck R."/>
            <person name="Wendt-Pienkowski E."/>
        </authorList>
    </citation>
    <scope>NUCLEOTIDE SEQUENCE</scope>
    <source>
        <strain evidence="2">SID7499</strain>
    </source>
</reference>
<dbReference type="InterPro" id="IPR013324">
    <property type="entry name" value="RNA_pol_sigma_r3/r4-like"/>
</dbReference>
<feature type="domain" description="RNA polymerase sigma-70 region 4" evidence="1">
    <location>
        <begin position="1"/>
        <end position="28"/>
    </location>
</feature>
<comment type="caution">
    <text evidence="2">The sequence shown here is derived from an EMBL/GenBank/DDBJ whole genome shotgun (WGS) entry which is preliminary data.</text>
</comment>
<dbReference type="GO" id="GO:0003700">
    <property type="term" value="F:DNA-binding transcription factor activity"/>
    <property type="evidence" value="ECO:0007669"/>
    <property type="project" value="InterPro"/>
</dbReference>
<sequence length="34" mass="3737">QSQIGAELGVSQMHVSRLLSRIVQQLRKGMSVEA</sequence>
<gene>
    <name evidence="2" type="ORF">G3M58_27590</name>
</gene>
<dbReference type="InterPro" id="IPR007630">
    <property type="entry name" value="RNA_pol_sigma70_r4"/>
</dbReference>
<proteinExistence type="predicted"/>
<name>A0A6G3WY32_9ACTN</name>
<dbReference type="Gene3D" id="1.10.10.60">
    <property type="entry name" value="Homeodomain-like"/>
    <property type="match status" value="1"/>
</dbReference>